<feature type="region of interest" description="Disordered" evidence="1">
    <location>
        <begin position="179"/>
        <end position="205"/>
    </location>
</feature>
<name>A0A5M3T5T8_LIMPL</name>
<reference evidence="2 3" key="1">
    <citation type="journal article" date="2019" name="J Genomics">
        <title>The Draft Genome of a Hydrogen-producing Cyanobacterium, Arthrospira platensis NIES-46.</title>
        <authorList>
            <person name="Suzuki S."/>
            <person name="Yamaguchi H."/>
            <person name="Kawachi M."/>
        </authorList>
    </citation>
    <scope>NUCLEOTIDE SEQUENCE [LARGE SCALE GENOMIC DNA]</scope>
    <source>
        <strain evidence="2 3">NIES-46</strain>
    </source>
</reference>
<dbReference type="GeneID" id="301682156"/>
<dbReference type="Proteomes" id="UP000326169">
    <property type="component" value="Unassembled WGS sequence"/>
</dbReference>
<proteinExistence type="predicted"/>
<feature type="region of interest" description="Disordered" evidence="1">
    <location>
        <begin position="76"/>
        <end position="107"/>
    </location>
</feature>
<protein>
    <submittedName>
        <fullName evidence="2">Uncharacterized protein</fullName>
    </submittedName>
</protein>
<feature type="compositionally biased region" description="Polar residues" evidence="1">
    <location>
        <begin position="89"/>
        <end position="103"/>
    </location>
</feature>
<dbReference type="EMBL" id="BIMW01000065">
    <property type="protein sequence ID" value="GCE93211.1"/>
    <property type="molecule type" value="Genomic_DNA"/>
</dbReference>
<accession>A0A5M3T5T8</accession>
<gene>
    <name evidence="2" type="ORF">NIES46_12600</name>
</gene>
<evidence type="ECO:0000256" key="1">
    <source>
        <dbReference type="SAM" id="MobiDB-lite"/>
    </source>
</evidence>
<organism evidence="2 3">
    <name type="scientific">Limnospira platensis NIES-46</name>
    <dbReference type="NCBI Taxonomy" id="1236695"/>
    <lineage>
        <taxon>Bacteria</taxon>
        <taxon>Bacillati</taxon>
        <taxon>Cyanobacteriota</taxon>
        <taxon>Cyanophyceae</taxon>
        <taxon>Oscillatoriophycideae</taxon>
        <taxon>Oscillatoriales</taxon>
        <taxon>Sirenicapillariaceae</taxon>
        <taxon>Limnospira</taxon>
    </lineage>
</organism>
<evidence type="ECO:0000313" key="3">
    <source>
        <dbReference type="Proteomes" id="UP000326169"/>
    </source>
</evidence>
<keyword evidence="3" id="KW-1185">Reference proteome</keyword>
<comment type="caution">
    <text evidence="2">The sequence shown here is derived from an EMBL/GenBank/DDBJ whole genome shotgun (WGS) entry which is preliminary data.</text>
</comment>
<evidence type="ECO:0000313" key="2">
    <source>
        <dbReference type="EMBL" id="GCE93211.1"/>
    </source>
</evidence>
<dbReference type="RefSeq" id="WP_006617950.1">
    <property type="nucleotide sequence ID" value="NZ_BIMW01000065.1"/>
</dbReference>
<sequence>MSDFKPTPETDLTTTQLLDRYHINDTSLLRTWATLHGLNGSRSTYSPQEIDLLDHVHHHLHNLGMTIDEYQNLLNRRPSRPTSEPPQPVNNSYTPPNSSAETTAHSDDEIVDGAAATVDLLMAQYSEAIECVGERIAEHFIDELDASVMRHLAKKVQERQAMKSSQPNRFLRTIKSVLKPSQNPMLTDGKSEQSPWEMESNHRLG</sequence>